<dbReference type="InterPro" id="IPR029062">
    <property type="entry name" value="Class_I_gatase-like"/>
</dbReference>
<evidence type="ECO:0000313" key="2">
    <source>
        <dbReference type="EMBL" id="TVU66864.1"/>
    </source>
</evidence>
<evidence type="ECO:0000256" key="1">
    <source>
        <dbReference type="SAM" id="MobiDB-lite"/>
    </source>
</evidence>
<proteinExistence type="predicted"/>
<dbReference type="CDD" id="cd01745">
    <property type="entry name" value="GATase1_2"/>
    <property type="match status" value="1"/>
</dbReference>
<name>A0A558HCQ3_PAENT</name>
<dbReference type="GO" id="GO:0006598">
    <property type="term" value="P:polyamine catabolic process"/>
    <property type="evidence" value="ECO:0007669"/>
    <property type="project" value="TreeGrafter"/>
</dbReference>
<feature type="region of interest" description="Disordered" evidence="1">
    <location>
        <begin position="1"/>
        <end position="24"/>
    </location>
</feature>
<protein>
    <submittedName>
        <fullName evidence="2">Gamma-glutamyl-gamma-aminobutyrate hydrolase family protein</fullName>
    </submittedName>
</protein>
<comment type="caution">
    <text evidence="2">The sequence shown here is derived from an EMBL/GenBank/DDBJ whole genome shotgun (WGS) entry which is preliminary data.</text>
</comment>
<dbReference type="AlphaFoldDB" id="A0A558HCQ3"/>
<sequence length="263" mass="28305">MKSSDDVRPRIGVPVRLSSSDTPDARVGEANELFTFIVDLLREAGARPVLLTPVSADSAGRLATEMKTLDGVLLPGGGDLDPRLYGQDPDESLYDVNPEQDHLDMDVARATIDAGLPLLGVCRGHQLLNVLYGGTLIQDMQPSVVNHNGLDPHRPNASEWAWHDVLLSAGSKTAALYDSPAGTTIKIASGHHQAVARVGEGLRVTALADDGTVEALEDPSRWVVSVQWHPEAAQLPDFERLMPFKNFVKACQPPTQDVGRGVQ</sequence>
<dbReference type="RefSeq" id="WP_144647993.1">
    <property type="nucleotide sequence ID" value="NZ_VNFK01000001.1"/>
</dbReference>
<dbReference type="PANTHER" id="PTHR43235">
    <property type="entry name" value="GLUTAMINE AMIDOTRANSFERASE PB2B2.05-RELATED"/>
    <property type="match status" value="1"/>
</dbReference>
<dbReference type="EMBL" id="VNFK01000001">
    <property type="protein sequence ID" value="TVU66864.1"/>
    <property type="molecule type" value="Genomic_DNA"/>
</dbReference>
<dbReference type="PROSITE" id="PS51273">
    <property type="entry name" value="GATASE_TYPE_1"/>
    <property type="match status" value="1"/>
</dbReference>
<dbReference type="InterPro" id="IPR011697">
    <property type="entry name" value="Peptidase_C26"/>
</dbReference>
<keyword evidence="2" id="KW-0378">Hydrolase</keyword>
<dbReference type="InterPro" id="IPR044668">
    <property type="entry name" value="PuuD-like"/>
</dbReference>
<reference evidence="2 3" key="1">
    <citation type="submission" date="2019-07" db="EMBL/GenBank/DDBJ databases">
        <title>Diversity of Bacteria from Kongsfjorden, Arctic.</title>
        <authorList>
            <person name="Yu Y."/>
        </authorList>
    </citation>
    <scope>NUCLEOTIDE SEQUENCE [LARGE SCALE GENOMIC DNA]</scope>
    <source>
        <strain evidence="2 3">SM1928</strain>
    </source>
</reference>
<accession>A0A558HCQ3</accession>
<dbReference type="PANTHER" id="PTHR43235:SF1">
    <property type="entry name" value="GLUTAMINE AMIDOTRANSFERASE PB2B2.05-RELATED"/>
    <property type="match status" value="1"/>
</dbReference>
<dbReference type="Pfam" id="PF07722">
    <property type="entry name" value="Peptidase_C26"/>
    <property type="match status" value="1"/>
</dbReference>
<dbReference type="SUPFAM" id="SSF52317">
    <property type="entry name" value="Class I glutamine amidotransferase-like"/>
    <property type="match status" value="1"/>
</dbReference>
<dbReference type="GO" id="GO:0005829">
    <property type="term" value="C:cytosol"/>
    <property type="evidence" value="ECO:0007669"/>
    <property type="project" value="TreeGrafter"/>
</dbReference>
<dbReference type="OrthoDB" id="9813383at2"/>
<dbReference type="Gene3D" id="3.40.50.880">
    <property type="match status" value="1"/>
</dbReference>
<evidence type="ECO:0000313" key="3">
    <source>
        <dbReference type="Proteomes" id="UP000316500"/>
    </source>
</evidence>
<dbReference type="Proteomes" id="UP000316500">
    <property type="component" value="Unassembled WGS sequence"/>
</dbReference>
<organism evidence="2 3">
    <name type="scientific">Paenarthrobacter nitroguajacolicus</name>
    <name type="common">Arthrobacter nitroguajacolicus</name>
    <dbReference type="NCBI Taxonomy" id="211146"/>
    <lineage>
        <taxon>Bacteria</taxon>
        <taxon>Bacillati</taxon>
        <taxon>Actinomycetota</taxon>
        <taxon>Actinomycetes</taxon>
        <taxon>Micrococcales</taxon>
        <taxon>Micrococcaceae</taxon>
        <taxon>Paenarthrobacter</taxon>
    </lineage>
</organism>
<dbReference type="GO" id="GO:0033969">
    <property type="term" value="F:gamma-glutamyl-gamma-aminobutyrate hydrolase activity"/>
    <property type="evidence" value="ECO:0007669"/>
    <property type="project" value="TreeGrafter"/>
</dbReference>
<gene>
    <name evidence="2" type="ORF">FQP90_01625</name>
</gene>